<dbReference type="SUPFAM" id="SSF51261">
    <property type="entry name" value="Duplicated hybrid motif"/>
    <property type="match status" value="1"/>
</dbReference>
<dbReference type="GO" id="GO:0006508">
    <property type="term" value="P:proteolysis"/>
    <property type="evidence" value="ECO:0007669"/>
    <property type="project" value="UniProtKB-KW"/>
</dbReference>
<evidence type="ECO:0000313" key="10">
    <source>
        <dbReference type="EMBL" id="RZO76395.1"/>
    </source>
</evidence>
<dbReference type="Gene3D" id="3.10.450.350">
    <property type="match status" value="1"/>
</dbReference>
<evidence type="ECO:0000256" key="4">
    <source>
        <dbReference type="ARBA" id="ARBA00022723"/>
    </source>
</evidence>
<evidence type="ECO:0000259" key="9">
    <source>
        <dbReference type="Pfam" id="PF19425"/>
    </source>
</evidence>
<evidence type="ECO:0000256" key="1">
    <source>
        <dbReference type="ARBA" id="ARBA00001947"/>
    </source>
</evidence>
<dbReference type="PANTHER" id="PTHR21666:SF288">
    <property type="entry name" value="CELL DIVISION PROTEIN YTFB"/>
    <property type="match status" value="1"/>
</dbReference>
<comment type="caution">
    <text evidence="10">The sequence shown here is derived from an EMBL/GenBank/DDBJ whole genome shotgun (WGS) entry which is preliminary data.</text>
</comment>
<keyword evidence="6" id="KW-0862">Zinc</keyword>
<dbReference type="CDD" id="cd12797">
    <property type="entry name" value="M23_peptidase"/>
    <property type="match status" value="1"/>
</dbReference>
<evidence type="ECO:0000313" key="11">
    <source>
        <dbReference type="Proteomes" id="UP000316199"/>
    </source>
</evidence>
<accession>A0A520S1P5</accession>
<keyword evidence="7" id="KW-0482">Metalloprotease</keyword>
<dbReference type="EMBL" id="SHAG01000012">
    <property type="protein sequence ID" value="RZO76395.1"/>
    <property type="molecule type" value="Genomic_DNA"/>
</dbReference>
<dbReference type="AlphaFoldDB" id="A0A520S1P5"/>
<dbReference type="PANTHER" id="PTHR21666">
    <property type="entry name" value="PEPTIDASE-RELATED"/>
    <property type="match status" value="1"/>
</dbReference>
<dbReference type="InterPro" id="IPR016047">
    <property type="entry name" value="M23ase_b-sheet_dom"/>
</dbReference>
<dbReference type="GO" id="GO:0030313">
    <property type="term" value="C:cell envelope"/>
    <property type="evidence" value="ECO:0007669"/>
    <property type="project" value="UniProtKB-SubCell"/>
</dbReference>
<dbReference type="InterPro" id="IPR011055">
    <property type="entry name" value="Dup_hybrid_motif"/>
</dbReference>
<dbReference type="GO" id="GO:0046872">
    <property type="term" value="F:metal ion binding"/>
    <property type="evidence" value="ECO:0007669"/>
    <property type="project" value="UniProtKB-KW"/>
</dbReference>
<keyword evidence="3" id="KW-0645">Protease</keyword>
<keyword evidence="4" id="KW-0479">Metal-binding</keyword>
<keyword evidence="5" id="KW-0378">Hydrolase</keyword>
<comment type="cofactor">
    <cofactor evidence="1">
        <name>Zn(2+)</name>
        <dbReference type="ChEBI" id="CHEBI:29105"/>
    </cofactor>
</comment>
<dbReference type="InterPro" id="IPR050570">
    <property type="entry name" value="Cell_wall_metabolism_enzyme"/>
</dbReference>
<dbReference type="GO" id="GO:0004222">
    <property type="term" value="F:metalloendopeptidase activity"/>
    <property type="evidence" value="ECO:0007669"/>
    <property type="project" value="TreeGrafter"/>
</dbReference>
<feature type="domain" description="M23ase beta-sheet core" evidence="8">
    <location>
        <begin position="200"/>
        <end position="296"/>
    </location>
</feature>
<dbReference type="Gene3D" id="2.70.70.10">
    <property type="entry name" value="Glucose Permease (Domain IIA)"/>
    <property type="match status" value="1"/>
</dbReference>
<organism evidence="10 11">
    <name type="scientific">OM182 bacterium</name>
    <dbReference type="NCBI Taxonomy" id="2510334"/>
    <lineage>
        <taxon>Bacteria</taxon>
        <taxon>Pseudomonadati</taxon>
        <taxon>Pseudomonadota</taxon>
        <taxon>Gammaproteobacteria</taxon>
        <taxon>OMG group</taxon>
        <taxon>OM182 clade</taxon>
    </lineage>
</organism>
<proteinExistence type="predicted"/>
<evidence type="ECO:0000256" key="3">
    <source>
        <dbReference type="ARBA" id="ARBA00022670"/>
    </source>
</evidence>
<dbReference type="Pfam" id="PF01551">
    <property type="entry name" value="Peptidase_M23"/>
    <property type="match status" value="1"/>
</dbReference>
<feature type="domain" description="Csd3-like second N-terminal" evidence="9">
    <location>
        <begin position="77"/>
        <end position="187"/>
    </location>
</feature>
<dbReference type="InterPro" id="IPR045834">
    <property type="entry name" value="Csd3_N2"/>
</dbReference>
<reference evidence="10 11" key="1">
    <citation type="submission" date="2019-02" db="EMBL/GenBank/DDBJ databases">
        <title>Prokaryotic population dynamics and viral predation in marine succession experiment using metagenomics: the confinement effect.</title>
        <authorList>
            <person name="Haro-Moreno J.M."/>
            <person name="Rodriguez-Valera F."/>
            <person name="Lopez-Perez M."/>
        </authorList>
    </citation>
    <scope>NUCLEOTIDE SEQUENCE [LARGE SCALE GENOMIC DNA]</scope>
    <source>
        <strain evidence="10">MED-G157</strain>
    </source>
</reference>
<evidence type="ECO:0000259" key="8">
    <source>
        <dbReference type="Pfam" id="PF01551"/>
    </source>
</evidence>
<dbReference type="Proteomes" id="UP000316199">
    <property type="component" value="Unassembled WGS sequence"/>
</dbReference>
<protein>
    <submittedName>
        <fullName evidence="10">Peptidase M23</fullName>
    </submittedName>
</protein>
<name>A0A520S1P5_9GAMM</name>
<evidence type="ECO:0000256" key="6">
    <source>
        <dbReference type="ARBA" id="ARBA00022833"/>
    </source>
</evidence>
<evidence type="ECO:0000256" key="2">
    <source>
        <dbReference type="ARBA" id="ARBA00004196"/>
    </source>
</evidence>
<comment type="subcellular location">
    <subcellularLocation>
        <location evidence="2">Cell envelope</location>
    </subcellularLocation>
</comment>
<sequence>MNLGPQVTDLRWILPNKVLRIKASDSGRLEGVRYSPDQLSNFLVERNNNSFEVKKTYLKAKTKITRKQVIIDKDAPNLYLAGKRTGLSDNIIMKLSYVFQWDISFVLDIRLGDTFTLIYADLYVASKKVKDGEILAAAYTSMGKNHTAIRYEGSGNRSNYYTPKGLSLRKEFIRDPVHFSHISSQFNLRRLHPIHNRVIPHRGIDYAAKHGTPVVAAGDGKITTSKQNSAKGKYLVLRHGQLYTTKYLHLSNFASNIEAGSSVVQGQVIGYVGSTGLATAPHLHYEFLVNGNHRNPRTVKQSKALPIPKSRLQDFHEKSSRFLTELSLIQGKAIYANAENNMEK</sequence>
<evidence type="ECO:0000256" key="5">
    <source>
        <dbReference type="ARBA" id="ARBA00022801"/>
    </source>
</evidence>
<gene>
    <name evidence="10" type="ORF">EVA68_04300</name>
</gene>
<dbReference type="Pfam" id="PF19425">
    <property type="entry name" value="Csd3_N2"/>
    <property type="match status" value="1"/>
</dbReference>
<dbReference type="FunFam" id="2.70.70.10:FF:000002">
    <property type="entry name" value="Murein DD-endopeptidase MepM"/>
    <property type="match status" value="1"/>
</dbReference>
<evidence type="ECO:0000256" key="7">
    <source>
        <dbReference type="ARBA" id="ARBA00023049"/>
    </source>
</evidence>